<protein>
    <submittedName>
        <fullName evidence="5">O-methyltransferase domain</fullName>
    </submittedName>
</protein>
<dbReference type="AlphaFoldDB" id="A0AAN8VZY9"/>
<dbReference type="Gene3D" id="3.40.50.150">
    <property type="entry name" value="Vaccinia Virus protein VP39"/>
    <property type="match status" value="1"/>
</dbReference>
<dbReference type="SUPFAM" id="SSF53335">
    <property type="entry name" value="S-adenosyl-L-methionine-dependent methyltransferases"/>
    <property type="match status" value="1"/>
</dbReference>
<reference evidence="5 6" key="1">
    <citation type="submission" date="2023-12" db="EMBL/GenBank/DDBJ databases">
        <title>A high-quality genome assembly for Dillenia turbinata (Dilleniales).</title>
        <authorList>
            <person name="Chanderbali A."/>
        </authorList>
    </citation>
    <scope>NUCLEOTIDE SEQUENCE [LARGE SCALE GENOMIC DNA]</scope>
    <source>
        <strain evidence="5">LSX21</strain>
        <tissue evidence="5">Leaf</tissue>
    </source>
</reference>
<evidence type="ECO:0000256" key="2">
    <source>
        <dbReference type="ARBA" id="ARBA00022679"/>
    </source>
</evidence>
<accession>A0AAN8VZY9</accession>
<dbReference type="GO" id="GO:0008171">
    <property type="term" value="F:O-methyltransferase activity"/>
    <property type="evidence" value="ECO:0007669"/>
    <property type="project" value="InterPro"/>
</dbReference>
<dbReference type="InterPro" id="IPR016461">
    <property type="entry name" value="COMT-like"/>
</dbReference>
<dbReference type="PANTHER" id="PTHR11746">
    <property type="entry name" value="O-METHYLTRANSFERASE"/>
    <property type="match status" value="1"/>
</dbReference>
<evidence type="ECO:0000256" key="1">
    <source>
        <dbReference type="ARBA" id="ARBA00022603"/>
    </source>
</evidence>
<evidence type="ECO:0000259" key="4">
    <source>
        <dbReference type="Pfam" id="PF00891"/>
    </source>
</evidence>
<evidence type="ECO:0000313" key="5">
    <source>
        <dbReference type="EMBL" id="KAK6940804.1"/>
    </source>
</evidence>
<feature type="non-terminal residue" evidence="5">
    <location>
        <position position="121"/>
    </location>
</feature>
<evidence type="ECO:0000256" key="3">
    <source>
        <dbReference type="ARBA" id="ARBA00022691"/>
    </source>
</evidence>
<sequence>WNLLGGGEDVLLMEKLLETYRGFGSLNSLVDVGGGKGSSLSMIVMKYPSIMGINFDMPYVIGQASPHHDKTNIFSLPTYCIEQVGGNLFGRVPEGDAILLSLGYKNSSSKPYHPNVFNLLK</sequence>
<dbReference type="GO" id="GO:0032259">
    <property type="term" value="P:methylation"/>
    <property type="evidence" value="ECO:0007669"/>
    <property type="project" value="UniProtKB-KW"/>
</dbReference>
<name>A0AAN8VZY9_9MAGN</name>
<organism evidence="5 6">
    <name type="scientific">Dillenia turbinata</name>
    <dbReference type="NCBI Taxonomy" id="194707"/>
    <lineage>
        <taxon>Eukaryota</taxon>
        <taxon>Viridiplantae</taxon>
        <taxon>Streptophyta</taxon>
        <taxon>Embryophyta</taxon>
        <taxon>Tracheophyta</taxon>
        <taxon>Spermatophyta</taxon>
        <taxon>Magnoliopsida</taxon>
        <taxon>eudicotyledons</taxon>
        <taxon>Gunneridae</taxon>
        <taxon>Pentapetalae</taxon>
        <taxon>Dilleniales</taxon>
        <taxon>Dilleniaceae</taxon>
        <taxon>Dillenia</taxon>
    </lineage>
</organism>
<proteinExistence type="predicted"/>
<keyword evidence="6" id="KW-1185">Reference proteome</keyword>
<dbReference type="EMBL" id="JBAMMX010000005">
    <property type="protein sequence ID" value="KAK6940804.1"/>
    <property type="molecule type" value="Genomic_DNA"/>
</dbReference>
<gene>
    <name evidence="5" type="ORF">RJ641_030335</name>
</gene>
<dbReference type="Pfam" id="PF00891">
    <property type="entry name" value="Methyltransf_2"/>
    <property type="match status" value="1"/>
</dbReference>
<feature type="non-terminal residue" evidence="5">
    <location>
        <position position="1"/>
    </location>
</feature>
<dbReference type="Proteomes" id="UP001370490">
    <property type="component" value="Unassembled WGS sequence"/>
</dbReference>
<dbReference type="PROSITE" id="PS51683">
    <property type="entry name" value="SAM_OMT_II"/>
    <property type="match status" value="1"/>
</dbReference>
<dbReference type="InterPro" id="IPR029063">
    <property type="entry name" value="SAM-dependent_MTases_sf"/>
</dbReference>
<feature type="domain" description="O-methyltransferase C-terminal" evidence="4">
    <location>
        <begin position="10"/>
        <end position="101"/>
    </location>
</feature>
<dbReference type="InterPro" id="IPR001077">
    <property type="entry name" value="COMT_C"/>
</dbReference>
<comment type="caution">
    <text evidence="5">The sequence shown here is derived from an EMBL/GenBank/DDBJ whole genome shotgun (WGS) entry which is preliminary data.</text>
</comment>
<evidence type="ECO:0000313" key="6">
    <source>
        <dbReference type="Proteomes" id="UP001370490"/>
    </source>
</evidence>
<keyword evidence="3" id="KW-0949">S-adenosyl-L-methionine</keyword>
<keyword evidence="1" id="KW-0489">Methyltransferase</keyword>
<keyword evidence="2" id="KW-0808">Transferase</keyword>